<dbReference type="AlphaFoldDB" id="A0A453HA47"/>
<dbReference type="PANTHER" id="PTHR11802">
    <property type="entry name" value="SERINE PROTEASE FAMILY S10 SERINE CARBOXYPEPTIDASE"/>
    <property type="match status" value="1"/>
</dbReference>
<dbReference type="PANTHER" id="PTHR11802:SF364">
    <property type="entry name" value="CARBOXYPEPTIDASE"/>
    <property type="match status" value="1"/>
</dbReference>
<keyword evidence="3" id="KW-1185">Reference proteome</keyword>
<reference evidence="3" key="1">
    <citation type="journal article" date="2014" name="Science">
        <title>Ancient hybridizations among the ancestral genomes of bread wheat.</title>
        <authorList>
            <consortium name="International Wheat Genome Sequencing Consortium,"/>
            <person name="Marcussen T."/>
            <person name="Sandve S.R."/>
            <person name="Heier L."/>
            <person name="Spannagl M."/>
            <person name="Pfeifer M."/>
            <person name="Jakobsen K.S."/>
            <person name="Wulff B.B."/>
            <person name="Steuernagel B."/>
            <person name="Mayer K.F."/>
            <person name="Olsen O.A."/>
        </authorList>
    </citation>
    <scope>NUCLEOTIDE SEQUENCE [LARGE SCALE GENOMIC DNA]</scope>
    <source>
        <strain evidence="3">cv. AL8/78</strain>
    </source>
</reference>
<protein>
    <submittedName>
        <fullName evidence="2">Uncharacterized protein</fullName>
    </submittedName>
</protein>
<sequence length="134" mass="15578">MKRLVSITYGYYLAYFWMNNRMTRDALGIKGGTVGEWVRCKKELPYTQDMPSSIPYHLNLTTRGYRALVYSGDHDLQVPQLSTQAWIRSLNFSIGDDWRAWHLDGQAAGLSHLTPFFALQHMQNKIFVTHIFSF</sequence>
<reference evidence="2" key="4">
    <citation type="submission" date="2019-03" db="UniProtKB">
        <authorList>
            <consortium name="EnsemblPlants"/>
        </authorList>
    </citation>
    <scope>IDENTIFICATION</scope>
</reference>
<dbReference type="Pfam" id="PF00450">
    <property type="entry name" value="Peptidase_S10"/>
    <property type="match status" value="1"/>
</dbReference>
<dbReference type="Proteomes" id="UP000015105">
    <property type="component" value="Chromosome 4D"/>
</dbReference>
<dbReference type="EnsemblPlants" id="AET4Gv20126600.1">
    <property type="protein sequence ID" value="AET4Gv20126600.1"/>
    <property type="gene ID" value="AET4Gv20126600"/>
</dbReference>
<reference evidence="2" key="5">
    <citation type="journal article" date="2021" name="G3 (Bethesda)">
        <title>Aegilops tauschii genome assembly Aet v5.0 features greater sequence contiguity and improved annotation.</title>
        <authorList>
            <person name="Wang L."/>
            <person name="Zhu T."/>
            <person name="Rodriguez J.C."/>
            <person name="Deal K.R."/>
            <person name="Dubcovsky J."/>
            <person name="McGuire P.E."/>
            <person name="Lux T."/>
            <person name="Spannagl M."/>
            <person name="Mayer K.F.X."/>
            <person name="Baldrich P."/>
            <person name="Meyers B.C."/>
            <person name="Huo N."/>
            <person name="Gu Y.Q."/>
            <person name="Zhou H."/>
            <person name="Devos K.M."/>
            <person name="Bennetzen J.L."/>
            <person name="Unver T."/>
            <person name="Budak H."/>
            <person name="Gulick P.J."/>
            <person name="Galiba G."/>
            <person name="Kalapos B."/>
            <person name="Nelson D.R."/>
            <person name="Li P."/>
            <person name="You F.M."/>
            <person name="Luo M.C."/>
            <person name="Dvorak J."/>
        </authorList>
    </citation>
    <scope>NUCLEOTIDE SEQUENCE [LARGE SCALE GENOMIC DNA]</scope>
    <source>
        <strain evidence="2">cv. AL8/78</strain>
    </source>
</reference>
<dbReference type="GO" id="GO:0016747">
    <property type="term" value="F:acyltransferase activity, transferring groups other than amino-acyl groups"/>
    <property type="evidence" value="ECO:0007669"/>
    <property type="project" value="TreeGrafter"/>
</dbReference>
<evidence type="ECO:0000256" key="1">
    <source>
        <dbReference type="ARBA" id="ARBA00009431"/>
    </source>
</evidence>
<accession>A0A453HA47</accession>
<dbReference type="Gramene" id="AET4Gv20126600.1">
    <property type="protein sequence ID" value="AET4Gv20126600.1"/>
    <property type="gene ID" value="AET4Gv20126600"/>
</dbReference>
<name>A0A453HA47_AEGTS</name>
<dbReference type="Gene3D" id="3.40.50.1820">
    <property type="entry name" value="alpha/beta hydrolase"/>
    <property type="match status" value="1"/>
</dbReference>
<proteinExistence type="inferred from homology"/>
<organism evidence="2 3">
    <name type="scientific">Aegilops tauschii subsp. strangulata</name>
    <name type="common">Goatgrass</name>
    <dbReference type="NCBI Taxonomy" id="200361"/>
    <lineage>
        <taxon>Eukaryota</taxon>
        <taxon>Viridiplantae</taxon>
        <taxon>Streptophyta</taxon>
        <taxon>Embryophyta</taxon>
        <taxon>Tracheophyta</taxon>
        <taxon>Spermatophyta</taxon>
        <taxon>Magnoliopsida</taxon>
        <taxon>Liliopsida</taxon>
        <taxon>Poales</taxon>
        <taxon>Poaceae</taxon>
        <taxon>BOP clade</taxon>
        <taxon>Pooideae</taxon>
        <taxon>Triticodae</taxon>
        <taxon>Triticeae</taxon>
        <taxon>Triticinae</taxon>
        <taxon>Aegilops</taxon>
    </lineage>
</organism>
<dbReference type="GO" id="GO:0004185">
    <property type="term" value="F:serine-type carboxypeptidase activity"/>
    <property type="evidence" value="ECO:0007669"/>
    <property type="project" value="InterPro"/>
</dbReference>
<dbReference type="GO" id="GO:0006508">
    <property type="term" value="P:proteolysis"/>
    <property type="evidence" value="ECO:0007669"/>
    <property type="project" value="InterPro"/>
</dbReference>
<dbReference type="InterPro" id="IPR001563">
    <property type="entry name" value="Peptidase_S10"/>
</dbReference>
<dbReference type="InterPro" id="IPR029058">
    <property type="entry name" value="AB_hydrolase_fold"/>
</dbReference>
<reference evidence="3" key="2">
    <citation type="journal article" date="2017" name="Nat. Plants">
        <title>The Aegilops tauschii genome reveals multiple impacts of transposons.</title>
        <authorList>
            <person name="Zhao G."/>
            <person name="Zou C."/>
            <person name="Li K."/>
            <person name="Wang K."/>
            <person name="Li T."/>
            <person name="Gao L."/>
            <person name="Zhang X."/>
            <person name="Wang H."/>
            <person name="Yang Z."/>
            <person name="Liu X."/>
            <person name="Jiang W."/>
            <person name="Mao L."/>
            <person name="Kong X."/>
            <person name="Jiao Y."/>
            <person name="Jia J."/>
        </authorList>
    </citation>
    <scope>NUCLEOTIDE SEQUENCE [LARGE SCALE GENOMIC DNA]</scope>
    <source>
        <strain evidence="3">cv. AL8/78</strain>
    </source>
</reference>
<dbReference type="SUPFAM" id="SSF53474">
    <property type="entry name" value="alpha/beta-Hydrolases"/>
    <property type="match status" value="1"/>
</dbReference>
<evidence type="ECO:0000313" key="3">
    <source>
        <dbReference type="Proteomes" id="UP000015105"/>
    </source>
</evidence>
<comment type="similarity">
    <text evidence="1">Belongs to the peptidase S10 family.</text>
</comment>
<reference evidence="2" key="3">
    <citation type="journal article" date="2017" name="Nature">
        <title>Genome sequence of the progenitor of the wheat D genome Aegilops tauschii.</title>
        <authorList>
            <person name="Luo M.C."/>
            <person name="Gu Y.Q."/>
            <person name="Puiu D."/>
            <person name="Wang H."/>
            <person name="Twardziok S.O."/>
            <person name="Deal K.R."/>
            <person name="Huo N."/>
            <person name="Zhu T."/>
            <person name="Wang L."/>
            <person name="Wang Y."/>
            <person name="McGuire P.E."/>
            <person name="Liu S."/>
            <person name="Long H."/>
            <person name="Ramasamy R.K."/>
            <person name="Rodriguez J.C."/>
            <person name="Van S.L."/>
            <person name="Yuan L."/>
            <person name="Wang Z."/>
            <person name="Xia Z."/>
            <person name="Xiao L."/>
            <person name="Anderson O.D."/>
            <person name="Ouyang S."/>
            <person name="Liang Y."/>
            <person name="Zimin A.V."/>
            <person name="Pertea G."/>
            <person name="Qi P."/>
            <person name="Bennetzen J.L."/>
            <person name="Dai X."/>
            <person name="Dawson M.W."/>
            <person name="Muller H.G."/>
            <person name="Kugler K."/>
            <person name="Rivarola-Duarte L."/>
            <person name="Spannagl M."/>
            <person name="Mayer K.F.X."/>
            <person name="Lu F.H."/>
            <person name="Bevan M.W."/>
            <person name="Leroy P."/>
            <person name="Li P."/>
            <person name="You F.M."/>
            <person name="Sun Q."/>
            <person name="Liu Z."/>
            <person name="Lyons E."/>
            <person name="Wicker T."/>
            <person name="Salzberg S.L."/>
            <person name="Devos K.M."/>
            <person name="Dvorak J."/>
        </authorList>
    </citation>
    <scope>NUCLEOTIDE SEQUENCE [LARGE SCALE GENOMIC DNA]</scope>
    <source>
        <strain evidence="2">cv. AL8/78</strain>
    </source>
</reference>
<dbReference type="GO" id="GO:0019748">
    <property type="term" value="P:secondary metabolic process"/>
    <property type="evidence" value="ECO:0007669"/>
    <property type="project" value="TreeGrafter"/>
</dbReference>
<evidence type="ECO:0000313" key="2">
    <source>
        <dbReference type="EnsemblPlants" id="AET4Gv20126600.1"/>
    </source>
</evidence>